<dbReference type="Pfam" id="PF00990">
    <property type="entry name" value="GGDEF"/>
    <property type="match status" value="1"/>
</dbReference>
<dbReference type="InterPro" id="IPR043128">
    <property type="entry name" value="Rev_trsase/Diguanyl_cyclase"/>
</dbReference>
<dbReference type="PANTHER" id="PTHR45138">
    <property type="entry name" value="REGULATORY COMPONENTS OF SENSORY TRANSDUCTION SYSTEM"/>
    <property type="match status" value="1"/>
</dbReference>
<dbReference type="InterPro" id="IPR000160">
    <property type="entry name" value="GGDEF_dom"/>
</dbReference>
<dbReference type="PANTHER" id="PTHR45138:SF9">
    <property type="entry name" value="DIGUANYLATE CYCLASE DGCM-RELATED"/>
    <property type="match status" value="1"/>
</dbReference>
<organism evidence="5 6">
    <name type="scientific">Paracidobacterium acidisoli</name>
    <dbReference type="NCBI Taxonomy" id="2303751"/>
    <lineage>
        <taxon>Bacteria</taxon>
        <taxon>Pseudomonadati</taxon>
        <taxon>Acidobacteriota</taxon>
        <taxon>Terriglobia</taxon>
        <taxon>Terriglobales</taxon>
        <taxon>Acidobacteriaceae</taxon>
        <taxon>Paracidobacterium</taxon>
    </lineage>
</organism>
<name>A0A372ILE7_9BACT</name>
<comment type="caution">
    <text evidence="5">The sequence shown here is derived from an EMBL/GenBank/DDBJ whole genome shotgun (WGS) entry which is preliminary data.</text>
</comment>
<dbReference type="InterPro" id="IPR029016">
    <property type="entry name" value="GAF-like_dom_sf"/>
</dbReference>
<dbReference type="GO" id="GO:1902201">
    <property type="term" value="P:negative regulation of bacterial-type flagellum-dependent cell motility"/>
    <property type="evidence" value="ECO:0007669"/>
    <property type="project" value="TreeGrafter"/>
</dbReference>
<dbReference type="SMART" id="SM00267">
    <property type="entry name" value="GGDEF"/>
    <property type="match status" value="1"/>
</dbReference>
<reference evidence="5 6" key="1">
    <citation type="submission" date="2018-08" db="EMBL/GenBank/DDBJ databases">
        <title>Acidipila sp. 4G-K13, an acidobacterium isolated from forest soil.</title>
        <authorList>
            <person name="Gao Z.-H."/>
            <person name="Qiu L.-H."/>
        </authorList>
    </citation>
    <scope>NUCLEOTIDE SEQUENCE [LARGE SCALE GENOMIC DNA]</scope>
    <source>
        <strain evidence="5 6">4G-K13</strain>
    </source>
</reference>
<evidence type="ECO:0000313" key="6">
    <source>
        <dbReference type="Proteomes" id="UP000264702"/>
    </source>
</evidence>
<dbReference type="SUPFAM" id="SSF55073">
    <property type="entry name" value="Nucleotide cyclase"/>
    <property type="match status" value="1"/>
</dbReference>
<dbReference type="AlphaFoldDB" id="A0A372ILE7"/>
<feature type="domain" description="GGDEF" evidence="4">
    <location>
        <begin position="405"/>
        <end position="539"/>
    </location>
</feature>
<evidence type="ECO:0000313" key="5">
    <source>
        <dbReference type="EMBL" id="RFU15393.1"/>
    </source>
</evidence>
<dbReference type="GO" id="GO:0043709">
    <property type="term" value="P:cell adhesion involved in single-species biofilm formation"/>
    <property type="evidence" value="ECO:0007669"/>
    <property type="project" value="TreeGrafter"/>
</dbReference>
<dbReference type="FunFam" id="3.30.70.270:FF:000001">
    <property type="entry name" value="Diguanylate cyclase domain protein"/>
    <property type="match status" value="1"/>
</dbReference>
<dbReference type="Gene3D" id="3.30.70.270">
    <property type="match status" value="1"/>
</dbReference>
<dbReference type="GO" id="GO:0052621">
    <property type="term" value="F:diguanylate cyclase activity"/>
    <property type="evidence" value="ECO:0007669"/>
    <property type="project" value="UniProtKB-EC"/>
</dbReference>
<keyword evidence="3" id="KW-0812">Transmembrane</keyword>
<dbReference type="Proteomes" id="UP000264702">
    <property type="component" value="Unassembled WGS sequence"/>
</dbReference>
<keyword evidence="6" id="KW-1185">Reference proteome</keyword>
<dbReference type="Gene3D" id="3.30.450.40">
    <property type="match status" value="1"/>
</dbReference>
<sequence>MTALAVVVFLSLTGYVVFRNTENLLAARDSVQHSQEVLYNLQTITLQLEQINEHAHLYLLTRDSDQLRMAEDTAASLNGTLLHLQELVDDNPSQTRHVHDLLATYNDLQRAVAASASGSAGRLEEELVLSRRTVSVMRQEENDLFAQRTRNSQKRNISSIAARILMVAVSLITVLVLFGFLLRDALYRKRSEEQMQETNARLALTVEALERKARESTLLTEARDELALCQSSLQAQECAARYLERLLPATSGAVCIINNSRQMVELAAIWQTPQNLLDGFSLDSCCGLRSGRARWRKPPASEVHCGHFTGDSPEIYLCLPLAAHGDTLGVVYVECRTPGVAAMVEAHITPLQELVELASISIASLNLRSRLENQSIRDGLTGMFNRRFMEIALERELRRADRHQKSTAIMMLDVDHFKQFNDTFGHEAGDMVLREVAETMHKFVRSDDTVCRYGGEEFVIILPEASVDTVHERAEVLRRLVGDTTLRYRGQALRQITISIGIALYPYHADSMEMLLRAADRALYEAKHKGRNRVILASSNIYA</sequence>
<feature type="transmembrane region" description="Helical" evidence="3">
    <location>
        <begin position="160"/>
        <end position="182"/>
    </location>
</feature>
<dbReference type="InterPro" id="IPR050469">
    <property type="entry name" value="Diguanylate_Cyclase"/>
</dbReference>
<protein>
    <recommendedName>
        <fullName evidence="1">diguanylate cyclase</fullName>
        <ecNumber evidence="1">2.7.7.65</ecNumber>
    </recommendedName>
</protein>
<dbReference type="Pfam" id="PF05227">
    <property type="entry name" value="CHASE3"/>
    <property type="match status" value="1"/>
</dbReference>
<dbReference type="NCBIfam" id="TIGR00254">
    <property type="entry name" value="GGDEF"/>
    <property type="match status" value="1"/>
</dbReference>
<dbReference type="SUPFAM" id="SSF55781">
    <property type="entry name" value="GAF domain-like"/>
    <property type="match status" value="1"/>
</dbReference>
<dbReference type="PROSITE" id="PS50887">
    <property type="entry name" value="GGDEF"/>
    <property type="match status" value="1"/>
</dbReference>
<dbReference type="InterPro" id="IPR007891">
    <property type="entry name" value="CHASE3"/>
</dbReference>
<comment type="catalytic activity">
    <reaction evidence="2">
        <text>2 GTP = 3',3'-c-di-GMP + 2 diphosphate</text>
        <dbReference type="Rhea" id="RHEA:24898"/>
        <dbReference type="ChEBI" id="CHEBI:33019"/>
        <dbReference type="ChEBI" id="CHEBI:37565"/>
        <dbReference type="ChEBI" id="CHEBI:58805"/>
        <dbReference type="EC" id="2.7.7.65"/>
    </reaction>
</comment>
<keyword evidence="3" id="KW-1133">Transmembrane helix</keyword>
<dbReference type="EC" id="2.7.7.65" evidence="1"/>
<dbReference type="InterPro" id="IPR029787">
    <property type="entry name" value="Nucleotide_cyclase"/>
</dbReference>
<evidence type="ECO:0000256" key="3">
    <source>
        <dbReference type="SAM" id="Phobius"/>
    </source>
</evidence>
<evidence type="ECO:0000256" key="1">
    <source>
        <dbReference type="ARBA" id="ARBA00012528"/>
    </source>
</evidence>
<dbReference type="CDD" id="cd01949">
    <property type="entry name" value="GGDEF"/>
    <property type="match status" value="1"/>
</dbReference>
<dbReference type="GO" id="GO:0005886">
    <property type="term" value="C:plasma membrane"/>
    <property type="evidence" value="ECO:0007669"/>
    <property type="project" value="TreeGrafter"/>
</dbReference>
<proteinExistence type="predicted"/>
<dbReference type="EMBL" id="QVQT01000006">
    <property type="protein sequence ID" value="RFU15393.1"/>
    <property type="molecule type" value="Genomic_DNA"/>
</dbReference>
<evidence type="ECO:0000259" key="4">
    <source>
        <dbReference type="PROSITE" id="PS50887"/>
    </source>
</evidence>
<keyword evidence="3" id="KW-0472">Membrane</keyword>
<accession>A0A372ILE7</accession>
<gene>
    <name evidence="5" type="ORF">D0Y96_17140</name>
</gene>
<evidence type="ECO:0000256" key="2">
    <source>
        <dbReference type="ARBA" id="ARBA00034247"/>
    </source>
</evidence>